<dbReference type="GeneID" id="10501905"/>
<dbReference type="GO" id="GO:0031267">
    <property type="term" value="F:small GTPase binding"/>
    <property type="evidence" value="ECO:0000318"/>
    <property type="project" value="GO_Central"/>
</dbReference>
<feature type="compositionally biased region" description="Low complexity" evidence="1">
    <location>
        <begin position="631"/>
        <end position="642"/>
    </location>
</feature>
<feature type="compositionally biased region" description="Polar residues" evidence="1">
    <location>
        <begin position="1"/>
        <end position="10"/>
    </location>
</feature>
<dbReference type="OMA" id="KINQWGK"/>
<reference evidence="4" key="1">
    <citation type="journal article" date="2011" name="Genome Biol.">
        <title>Comparative genomics of the social amoebae Dictyostelium discoideum and Dictyostelium purpureum.</title>
        <authorList>
            <consortium name="US DOE Joint Genome Institute (JGI-PGF)"/>
            <person name="Sucgang R."/>
            <person name="Kuo A."/>
            <person name="Tian X."/>
            <person name="Salerno W."/>
            <person name="Parikh A."/>
            <person name="Feasley C.L."/>
            <person name="Dalin E."/>
            <person name="Tu H."/>
            <person name="Huang E."/>
            <person name="Barry K."/>
            <person name="Lindquist E."/>
            <person name="Shapiro H."/>
            <person name="Bruce D."/>
            <person name="Schmutz J."/>
            <person name="Salamov A."/>
            <person name="Fey P."/>
            <person name="Gaudet P."/>
            <person name="Anjard C."/>
            <person name="Babu M.M."/>
            <person name="Basu S."/>
            <person name="Bushmanova Y."/>
            <person name="van der Wel H."/>
            <person name="Katoh-Kurasawa M."/>
            <person name="Dinh C."/>
            <person name="Coutinho P.M."/>
            <person name="Saito T."/>
            <person name="Elias M."/>
            <person name="Schaap P."/>
            <person name="Kay R.R."/>
            <person name="Henrissat B."/>
            <person name="Eichinger L."/>
            <person name="Rivero F."/>
            <person name="Putnam N.H."/>
            <person name="West C.M."/>
            <person name="Loomis W.F."/>
            <person name="Chisholm R.L."/>
            <person name="Shaulsky G."/>
            <person name="Strassmann J.E."/>
            <person name="Queller D.C."/>
            <person name="Kuspa A."/>
            <person name="Grigoriev I.V."/>
        </authorList>
    </citation>
    <scope>NUCLEOTIDE SEQUENCE [LARGE SCALE GENOMIC DNA]</scope>
    <source>
        <strain evidence="4">QSDP1</strain>
    </source>
</reference>
<dbReference type="GO" id="GO:0005829">
    <property type="term" value="C:cytosol"/>
    <property type="evidence" value="ECO:0000318"/>
    <property type="project" value="GO_Central"/>
</dbReference>
<dbReference type="SMART" id="SM00167">
    <property type="entry name" value="VPS9"/>
    <property type="match status" value="1"/>
</dbReference>
<feature type="compositionally biased region" description="Acidic residues" evidence="1">
    <location>
        <begin position="643"/>
        <end position="652"/>
    </location>
</feature>
<dbReference type="VEuPathDB" id="AmoebaDB:DICPUDRAFT_152723"/>
<dbReference type="AlphaFoldDB" id="F0ZM44"/>
<dbReference type="EMBL" id="GL871076">
    <property type="protein sequence ID" value="EGC34981.1"/>
    <property type="molecule type" value="Genomic_DNA"/>
</dbReference>
<dbReference type="GO" id="GO:0030139">
    <property type="term" value="C:endocytic vesicle"/>
    <property type="evidence" value="ECO:0000318"/>
    <property type="project" value="GO_Central"/>
</dbReference>
<dbReference type="Gene3D" id="1.20.1050.80">
    <property type="entry name" value="VPS9 domain"/>
    <property type="match status" value="1"/>
</dbReference>
<dbReference type="PANTHER" id="PTHR23101:SF104">
    <property type="entry name" value="PROTEIN SPRINT"/>
    <property type="match status" value="1"/>
</dbReference>
<gene>
    <name evidence="3" type="ORF">DICPUDRAFT_152723</name>
</gene>
<organism evidence="3 4">
    <name type="scientific">Dictyostelium purpureum</name>
    <name type="common">Slime mold</name>
    <dbReference type="NCBI Taxonomy" id="5786"/>
    <lineage>
        <taxon>Eukaryota</taxon>
        <taxon>Amoebozoa</taxon>
        <taxon>Evosea</taxon>
        <taxon>Eumycetozoa</taxon>
        <taxon>Dictyostelia</taxon>
        <taxon>Dictyosteliales</taxon>
        <taxon>Dictyosteliaceae</taxon>
        <taxon>Dictyostelium</taxon>
    </lineage>
</organism>
<dbReference type="InterPro" id="IPR037191">
    <property type="entry name" value="VPS9_dom_sf"/>
</dbReference>
<evidence type="ECO:0000313" key="4">
    <source>
        <dbReference type="Proteomes" id="UP000001064"/>
    </source>
</evidence>
<accession>F0ZM44</accession>
<feature type="compositionally biased region" description="Low complexity" evidence="1">
    <location>
        <begin position="48"/>
        <end position="62"/>
    </location>
</feature>
<name>F0ZM44_DICPU</name>
<dbReference type="PROSITE" id="PS51205">
    <property type="entry name" value="VPS9"/>
    <property type="match status" value="1"/>
</dbReference>
<proteinExistence type="predicted"/>
<dbReference type="RefSeq" id="XP_003288506.1">
    <property type="nucleotide sequence ID" value="XM_003288458.1"/>
</dbReference>
<dbReference type="GO" id="GO:0005085">
    <property type="term" value="F:guanyl-nucleotide exchange factor activity"/>
    <property type="evidence" value="ECO:0000318"/>
    <property type="project" value="GO_Central"/>
</dbReference>
<feature type="compositionally biased region" description="Low complexity" evidence="1">
    <location>
        <begin position="11"/>
        <end position="21"/>
    </location>
</feature>
<dbReference type="eggNOG" id="KOG2320">
    <property type="taxonomic scope" value="Eukaryota"/>
</dbReference>
<dbReference type="STRING" id="5786.F0ZM44"/>
<feature type="domain" description="VPS9" evidence="2">
    <location>
        <begin position="462"/>
        <end position="609"/>
    </location>
</feature>
<evidence type="ECO:0000313" key="3">
    <source>
        <dbReference type="EMBL" id="EGC34981.1"/>
    </source>
</evidence>
<dbReference type="PANTHER" id="PTHR23101">
    <property type="entry name" value="RAB GDP/GTP EXCHANGE FACTOR"/>
    <property type="match status" value="1"/>
</dbReference>
<dbReference type="InParanoid" id="F0ZM44"/>
<feature type="region of interest" description="Disordered" evidence="1">
    <location>
        <begin position="629"/>
        <end position="712"/>
    </location>
</feature>
<feature type="region of interest" description="Disordered" evidence="1">
    <location>
        <begin position="48"/>
        <end position="75"/>
    </location>
</feature>
<dbReference type="SUPFAM" id="SSF109993">
    <property type="entry name" value="VPS9 domain"/>
    <property type="match status" value="1"/>
</dbReference>
<evidence type="ECO:0000256" key="1">
    <source>
        <dbReference type="SAM" id="MobiDB-lite"/>
    </source>
</evidence>
<feature type="compositionally biased region" description="Low complexity" evidence="1">
    <location>
        <begin position="666"/>
        <end position="675"/>
    </location>
</feature>
<sequence>MSSISFTDKNSSYFSTSVSSSSLSTLSISSAKSSSSSSSSSSLSLSTPLLPSLTQPQSNSSSNYGSPKTPNSLKSSINGISSGIDKISLYSKDTSCTLSCDTEREREIKEAEYLFQSIPDSSYNVTKINQWGKHQKRTLRLTSRGIENIRGEIVSSLYSYSDIKSIYNRDSETFVIEYHNASHLYVYRSSVAYEIVQEITCRLKLRQTTDKKKTSYDIALEYQKKLKAKNRQSEKILINFEQQQLANQLNATLPLSPDIGGSENSTFTSGSLNSLNNNNCYSDDQSSITSASPSASPPSTIVMGSSSDNAGGFTVIIEDDVNVESNEDTSSSLDKFKSKRATKLSQLLGNTEEQRIQAEVDKSILSPQSPERKAIQQFMSNLNGLLKNPSTAIMIVRQFIDTTKQNILSDRDSQLSKLFVQTPGTPQNEEISLSTIVEKSLEKSIIFRAHKQLSSIISQQVAKDEQLLQDAISKLQGKDQLFFGIKEEFVSVSNWKSAILELSVLSRNDIPHDKLDTILSSARAIYNSLNYEKNSKNKVYQDYFLSADDFLPIYLYVVVNSDVKDLEFANQFLWQLSDPDRLCGEGGYYLTVFSSILSLIKSLNMENIDKASIIDDLIPSINLKNESLAKSSSNSDLTNNSENDSEESDSDNETNSSFDIDKSSTNNNNNNNNNNSSYASGRAKLGSSWTGGTISNKKRTQSFNLGKDKSLK</sequence>
<dbReference type="OrthoDB" id="18687at2759"/>
<protein>
    <recommendedName>
        <fullName evidence="2">VPS9 domain-containing protein</fullName>
    </recommendedName>
</protein>
<dbReference type="Proteomes" id="UP000001064">
    <property type="component" value="Unassembled WGS sequence"/>
</dbReference>
<evidence type="ECO:0000259" key="2">
    <source>
        <dbReference type="PROSITE" id="PS51205"/>
    </source>
</evidence>
<feature type="compositionally biased region" description="Polar residues" evidence="1">
    <location>
        <begin position="63"/>
        <end position="75"/>
    </location>
</feature>
<dbReference type="Pfam" id="PF02204">
    <property type="entry name" value="VPS9"/>
    <property type="match status" value="1"/>
</dbReference>
<dbReference type="InterPro" id="IPR045046">
    <property type="entry name" value="Vps9-like"/>
</dbReference>
<dbReference type="KEGG" id="dpp:DICPUDRAFT_152723"/>
<dbReference type="InterPro" id="IPR003123">
    <property type="entry name" value="VPS9"/>
</dbReference>
<feature type="region of interest" description="Disordered" evidence="1">
    <location>
        <begin position="1"/>
        <end position="21"/>
    </location>
</feature>
<dbReference type="GO" id="GO:0016192">
    <property type="term" value="P:vesicle-mediated transport"/>
    <property type="evidence" value="ECO:0007669"/>
    <property type="project" value="InterPro"/>
</dbReference>
<keyword evidence="4" id="KW-1185">Reference proteome</keyword>